<dbReference type="SUPFAM" id="SSF109854">
    <property type="entry name" value="DinB/YfiT-like putative metalloenzymes"/>
    <property type="match status" value="1"/>
</dbReference>
<name>A0A517QM95_9PLAN</name>
<evidence type="ECO:0000313" key="2">
    <source>
        <dbReference type="Proteomes" id="UP000315724"/>
    </source>
</evidence>
<keyword evidence="2" id="KW-1185">Reference proteome</keyword>
<dbReference type="OrthoDB" id="268680at2"/>
<dbReference type="Gene3D" id="1.20.120.450">
    <property type="entry name" value="dinb family like domain"/>
    <property type="match status" value="1"/>
</dbReference>
<sequence length="175" mass="19289">MARSTGNCIADSLQLCLGYAERLLKDIPAESFGRFATVGGETVNSNHPAFILGHLSLYPIRVLTELGQDPADAITPENYESLFSDKVTCQDDVDGTLYPPMEEIKEYFFKGYGAALEKLRAAEDEIFLQDNPAEGRLKELFPTIGSMHAFYVGGHVMVHLGQLSAWRRMQGMGPA</sequence>
<dbReference type="RefSeq" id="WP_145198186.1">
    <property type="nucleotide sequence ID" value="NZ_CP036267.1"/>
</dbReference>
<dbReference type="AlphaFoldDB" id="A0A517QM95"/>
<evidence type="ECO:0008006" key="3">
    <source>
        <dbReference type="Google" id="ProtNLM"/>
    </source>
</evidence>
<dbReference type="InterPro" id="IPR034660">
    <property type="entry name" value="DinB/YfiT-like"/>
</dbReference>
<reference evidence="1 2" key="1">
    <citation type="submission" date="2019-02" db="EMBL/GenBank/DDBJ databases">
        <title>Deep-cultivation of Planctomycetes and their phenomic and genomic characterization uncovers novel biology.</title>
        <authorList>
            <person name="Wiegand S."/>
            <person name="Jogler M."/>
            <person name="Boedeker C."/>
            <person name="Pinto D."/>
            <person name="Vollmers J."/>
            <person name="Rivas-Marin E."/>
            <person name="Kohn T."/>
            <person name="Peeters S.H."/>
            <person name="Heuer A."/>
            <person name="Rast P."/>
            <person name="Oberbeckmann S."/>
            <person name="Bunk B."/>
            <person name="Jeske O."/>
            <person name="Meyerdierks A."/>
            <person name="Storesund J.E."/>
            <person name="Kallscheuer N."/>
            <person name="Luecker S."/>
            <person name="Lage O.M."/>
            <person name="Pohl T."/>
            <person name="Merkel B.J."/>
            <person name="Hornburger P."/>
            <person name="Mueller R.-W."/>
            <person name="Bruemmer F."/>
            <person name="Labrenz M."/>
            <person name="Spormann A.M."/>
            <person name="Op den Camp H."/>
            <person name="Overmann J."/>
            <person name="Amann R."/>
            <person name="Jetten M.S.M."/>
            <person name="Mascher T."/>
            <person name="Medema M.H."/>
            <person name="Devos D.P."/>
            <person name="Kaster A.-K."/>
            <person name="Ovreas L."/>
            <person name="Rohde M."/>
            <person name="Galperin M.Y."/>
            <person name="Jogler C."/>
        </authorList>
    </citation>
    <scope>NUCLEOTIDE SEQUENCE [LARGE SCALE GENOMIC DNA]</scope>
    <source>
        <strain evidence="1 2">Mal48</strain>
    </source>
</reference>
<organism evidence="1 2">
    <name type="scientific">Thalassoglobus polymorphus</name>
    <dbReference type="NCBI Taxonomy" id="2527994"/>
    <lineage>
        <taxon>Bacteria</taxon>
        <taxon>Pseudomonadati</taxon>
        <taxon>Planctomycetota</taxon>
        <taxon>Planctomycetia</taxon>
        <taxon>Planctomycetales</taxon>
        <taxon>Planctomycetaceae</taxon>
        <taxon>Thalassoglobus</taxon>
    </lineage>
</organism>
<gene>
    <name evidence="1" type="ORF">Mal48_19720</name>
</gene>
<dbReference type="Proteomes" id="UP000315724">
    <property type="component" value="Chromosome"/>
</dbReference>
<protein>
    <recommendedName>
        <fullName evidence="3">DinB superfamily protein</fullName>
    </recommendedName>
</protein>
<accession>A0A517QM95</accession>
<dbReference type="EMBL" id="CP036267">
    <property type="protein sequence ID" value="QDT32725.1"/>
    <property type="molecule type" value="Genomic_DNA"/>
</dbReference>
<evidence type="ECO:0000313" key="1">
    <source>
        <dbReference type="EMBL" id="QDT32725.1"/>
    </source>
</evidence>
<proteinExistence type="predicted"/>
<dbReference type="KEGG" id="tpol:Mal48_19720"/>